<feature type="transmembrane region" description="Helical" evidence="6">
    <location>
        <begin position="470"/>
        <end position="490"/>
    </location>
</feature>
<feature type="region of interest" description="Disordered" evidence="5">
    <location>
        <begin position="276"/>
        <end position="304"/>
    </location>
</feature>
<feature type="transmembrane region" description="Helical" evidence="6">
    <location>
        <begin position="353"/>
        <end position="375"/>
    </location>
</feature>
<dbReference type="EMBL" id="APWK03000031">
    <property type="protein sequence ID" value="PHH54174.1"/>
    <property type="molecule type" value="Genomic_DNA"/>
</dbReference>
<gene>
    <name evidence="7" type="primary">ZIP5</name>
    <name evidence="7" type="ORF">CFIMG_002090RA</name>
</gene>
<feature type="transmembrane region" description="Helical" evidence="6">
    <location>
        <begin position="329"/>
        <end position="347"/>
    </location>
</feature>
<keyword evidence="4 6" id="KW-0472">Membrane</keyword>
<dbReference type="STRING" id="1035309.A0A2C5XAP6"/>
<reference evidence="7 8" key="2">
    <citation type="journal article" date="2013" name="IMA Fungus">
        <title>IMA Genome-F 1: Ceratocystis fimbriata: Draft nuclear genome sequence for the plant pathogen, Ceratocystis fimbriata.</title>
        <authorList>
            <person name="Wilken P.M."/>
            <person name="Steenkamp E.T."/>
            <person name="Wingfield M.J."/>
            <person name="de Beer Z.W."/>
            <person name="Wingfield B.D."/>
        </authorList>
    </citation>
    <scope>NUCLEOTIDE SEQUENCE [LARGE SCALE GENOMIC DNA]</scope>
    <source>
        <strain evidence="7 8">CBS 114723</strain>
    </source>
</reference>
<feature type="transmembrane region" description="Helical" evidence="6">
    <location>
        <begin position="164"/>
        <end position="184"/>
    </location>
</feature>
<evidence type="ECO:0000256" key="3">
    <source>
        <dbReference type="ARBA" id="ARBA00022989"/>
    </source>
</evidence>
<accession>A0A2C5XAP6</accession>
<organism evidence="7 8">
    <name type="scientific">Ceratocystis fimbriata CBS 114723</name>
    <dbReference type="NCBI Taxonomy" id="1035309"/>
    <lineage>
        <taxon>Eukaryota</taxon>
        <taxon>Fungi</taxon>
        <taxon>Dikarya</taxon>
        <taxon>Ascomycota</taxon>
        <taxon>Pezizomycotina</taxon>
        <taxon>Sordariomycetes</taxon>
        <taxon>Hypocreomycetidae</taxon>
        <taxon>Microascales</taxon>
        <taxon>Ceratocystidaceae</taxon>
        <taxon>Ceratocystis</taxon>
    </lineage>
</organism>
<dbReference type="GO" id="GO:0005385">
    <property type="term" value="F:zinc ion transmembrane transporter activity"/>
    <property type="evidence" value="ECO:0007669"/>
    <property type="project" value="TreeGrafter"/>
</dbReference>
<feature type="compositionally biased region" description="Basic and acidic residues" evidence="5">
    <location>
        <begin position="96"/>
        <end position="114"/>
    </location>
</feature>
<keyword evidence="3 6" id="KW-1133">Transmembrane helix</keyword>
<comment type="subcellular location">
    <subcellularLocation>
        <location evidence="1">Membrane</location>
        <topology evidence="1">Multi-pass membrane protein</topology>
    </subcellularLocation>
</comment>
<feature type="transmembrane region" description="Helical" evidence="6">
    <location>
        <begin position="40"/>
        <end position="64"/>
    </location>
</feature>
<feature type="transmembrane region" description="Helical" evidence="6">
    <location>
        <begin position="204"/>
        <end position="227"/>
    </location>
</feature>
<evidence type="ECO:0000256" key="2">
    <source>
        <dbReference type="ARBA" id="ARBA00022692"/>
    </source>
</evidence>
<reference evidence="7 8" key="1">
    <citation type="journal article" date="2013" name="Fungal Biol.">
        <title>Analysis of microsatellite markers in the genome of the plant pathogen Ceratocystis fimbriata.</title>
        <authorList>
            <person name="Simpson M.C."/>
            <person name="Wilken P.M."/>
            <person name="Coetzee M.P."/>
            <person name="Wingfield M.J."/>
            <person name="Wingfield B.D."/>
        </authorList>
    </citation>
    <scope>NUCLEOTIDE SEQUENCE [LARGE SCALE GENOMIC DNA]</scope>
    <source>
        <strain evidence="7 8">CBS 114723</strain>
    </source>
</reference>
<keyword evidence="8" id="KW-1185">Reference proteome</keyword>
<feature type="transmembrane region" description="Helical" evidence="6">
    <location>
        <begin position="128"/>
        <end position="152"/>
    </location>
</feature>
<dbReference type="OrthoDB" id="448280at2759"/>
<name>A0A2C5XAP6_9PEZI</name>
<comment type="caution">
    <text evidence="7">The sequence shown here is derived from an EMBL/GenBank/DDBJ whole genome shotgun (WGS) entry which is preliminary data.</text>
</comment>
<dbReference type="Proteomes" id="UP000222788">
    <property type="component" value="Unassembled WGS sequence"/>
</dbReference>
<dbReference type="AlphaFoldDB" id="A0A2C5XAP6"/>
<evidence type="ECO:0000313" key="7">
    <source>
        <dbReference type="EMBL" id="PHH54174.1"/>
    </source>
</evidence>
<dbReference type="GO" id="GO:0005886">
    <property type="term" value="C:plasma membrane"/>
    <property type="evidence" value="ECO:0007669"/>
    <property type="project" value="TreeGrafter"/>
</dbReference>
<dbReference type="InterPro" id="IPR003689">
    <property type="entry name" value="ZIP"/>
</dbReference>
<dbReference type="PANTHER" id="PTHR11040">
    <property type="entry name" value="ZINC/IRON TRANSPORTER"/>
    <property type="match status" value="1"/>
</dbReference>
<sequence>MPETRFKDVPLPLFSIGEAGVSRPSLQERTTSFFHKRSRIIMVVALTTFLIELSKAAGLVAILLSGSLYSKITSAIITSSPSLSSIDSLSKRHIGHDHGHNHEHEHSQGQDHGHEHHHHHHHVEAYNVGLHVIALFVIFISSSAACAFPAFMKSLRGAFRFQKVIYTGYHMGTGVLMATAFVHLLPTAFAALTHESLPRFFTEIYPSIPGAISLATILLVIFIEMLLSPHRRQKSTEEPPRILEGREQPPELSLENSISVIPLDPMQVDPNKTLSPSTYAMPPHARQQSLSLDDESRRHAEMSEVKTPQALEFERLKLQHAYGMKRCRLLEAGIIFHSVFIGITLGVSNGPGFIPFLIAIMFHLHAHVLILAEAFEGVALGSRIINCGWDFHKTEACWMIIIYGLTTPIGIAIGIAIHALYEPESPTGLIVVGIANAISGGLLAFASLCEIIPDDFLSARSWETHGAVSHYASFFLMVFGAFLMSLVAYWA</sequence>
<feature type="region of interest" description="Disordered" evidence="5">
    <location>
        <begin position="94"/>
        <end position="118"/>
    </location>
</feature>
<proteinExistence type="predicted"/>
<evidence type="ECO:0000256" key="6">
    <source>
        <dbReference type="SAM" id="Phobius"/>
    </source>
</evidence>
<feature type="transmembrane region" description="Helical" evidence="6">
    <location>
        <begin position="427"/>
        <end position="449"/>
    </location>
</feature>
<feature type="transmembrane region" description="Helical" evidence="6">
    <location>
        <begin position="396"/>
        <end position="421"/>
    </location>
</feature>
<evidence type="ECO:0000256" key="1">
    <source>
        <dbReference type="ARBA" id="ARBA00004141"/>
    </source>
</evidence>
<evidence type="ECO:0000256" key="4">
    <source>
        <dbReference type="ARBA" id="ARBA00023136"/>
    </source>
</evidence>
<keyword evidence="2 6" id="KW-0812">Transmembrane</keyword>
<evidence type="ECO:0000256" key="5">
    <source>
        <dbReference type="SAM" id="MobiDB-lite"/>
    </source>
</evidence>
<feature type="compositionally biased region" description="Basic and acidic residues" evidence="5">
    <location>
        <begin position="294"/>
        <end position="304"/>
    </location>
</feature>
<dbReference type="Pfam" id="PF02535">
    <property type="entry name" value="Zip"/>
    <property type="match status" value="1"/>
</dbReference>
<evidence type="ECO:0000313" key="8">
    <source>
        <dbReference type="Proteomes" id="UP000222788"/>
    </source>
</evidence>
<dbReference type="PANTHER" id="PTHR11040:SF55">
    <property type="entry name" value="MEMBRANE ZINC ION TRANSPORTER, PUTATIVE (AFU_ORTHOLOGUE AFUA_6G00470)-RELATED"/>
    <property type="match status" value="1"/>
</dbReference>
<protein>
    <submittedName>
        <fullName evidence="7">Zinc transporter 5</fullName>
    </submittedName>
</protein>